<sequence>LIPHFATPLPGYEFSHKINHPIYDGSLSYNSKSEERLHFSTPKVGVFHLTIHRSIQEDSGRYYCQVEQHQLDCKGAWLYKASDKSGFTDVELI</sequence>
<feature type="non-terminal residue" evidence="1">
    <location>
        <position position="1"/>
    </location>
</feature>
<dbReference type="EMBL" id="JAMKFB020000068">
    <property type="protein sequence ID" value="KAL0153892.1"/>
    <property type="molecule type" value="Genomic_DNA"/>
</dbReference>
<evidence type="ECO:0008006" key="3">
    <source>
        <dbReference type="Google" id="ProtNLM"/>
    </source>
</evidence>
<name>A0ABD0MXJ1_CIRMR</name>
<gene>
    <name evidence="1" type="ORF">M9458_050813</name>
</gene>
<feature type="non-terminal residue" evidence="1">
    <location>
        <position position="93"/>
    </location>
</feature>
<keyword evidence="2" id="KW-1185">Reference proteome</keyword>
<proteinExistence type="predicted"/>
<dbReference type="Gene3D" id="2.60.40.10">
    <property type="entry name" value="Immunoglobulins"/>
    <property type="match status" value="1"/>
</dbReference>
<dbReference type="InterPro" id="IPR036179">
    <property type="entry name" value="Ig-like_dom_sf"/>
</dbReference>
<organism evidence="1 2">
    <name type="scientific">Cirrhinus mrigala</name>
    <name type="common">Mrigala</name>
    <dbReference type="NCBI Taxonomy" id="683832"/>
    <lineage>
        <taxon>Eukaryota</taxon>
        <taxon>Metazoa</taxon>
        <taxon>Chordata</taxon>
        <taxon>Craniata</taxon>
        <taxon>Vertebrata</taxon>
        <taxon>Euteleostomi</taxon>
        <taxon>Actinopterygii</taxon>
        <taxon>Neopterygii</taxon>
        <taxon>Teleostei</taxon>
        <taxon>Ostariophysi</taxon>
        <taxon>Cypriniformes</taxon>
        <taxon>Cyprinidae</taxon>
        <taxon>Labeoninae</taxon>
        <taxon>Labeonini</taxon>
        <taxon>Cirrhinus</taxon>
    </lineage>
</organism>
<dbReference type="Proteomes" id="UP001529510">
    <property type="component" value="Unassembled WGS sequence"/>
</dbReference>
<accession>A0ABD0MXJ1</accession>
<evidence type="ECO:0000313" key="1">
    <source>
        <dbReference type="EMBL" id="KAL0153892.1"/>
    </source>
</evidence>
<dbReference type="SUPFAM" id="SSF48726">
    <property type="entry name" value="Immunoglobulin"/>
    <property type="match status" value="1"/>
</dbReference>
<evidence type="ECO:0000313" key="2">
    <source>
        <dbReference type="Proteomes" id="UP001529510"/>
    </source>
</evidence>
<reference evidence="1 2" key="1">
    <citation type="submission" date="2024-05" db="EMBL/GenBank/DDBJ databases">
        <title>Genome sequencing and assembly of Indian major carp, Cirrhinus mrigala (Hamilton, 1822).</title>
        <authorList>
            <person name="Mohindra V."/>
            <person name="Chowdhury L.M."/>
            <person name="Lal K."/>
            <person name="Jena J.K."/>
        </authorList>
    </citation>
    <scope>NUCLEOTIDE SEQUENCE [LARGE SCALE GENOMIC DNA]</scope>
    <source>
        <strain evidence="1">CM1030</strain>
        <tissue evidence="1">Blood</tissue>
    </source>
</reference>
<dbReference type="AlphaFoldDB" id="A0ABD0MXJ1"/>
<protein>
    <recommendedName>
        <fullName evidence="3">Immunoglobulin V-set domain-containing protein</fullName>
    </recommendedName>
</protein>
<dbReference type="InterPro" id="IPR013783">
    <property type="entry name" value="Ig-like_fold"/>
</dbReference>
<comment type="caution">
    <text evidence="1">The sequence shown here is derived from an EMBL/GenBank/DDBJ whole genome shotgun (WGS) entry which is preliminary data.</text>
</comment>